<dbReference type="PANTHER" id="PTHR40733">
    <property type="entry name" value="ZINC-RIBBON RNA-BINDING PROTEIN INVOLVED IN TRANSLATION-RELATED"/>
    <property type="match status" value="1"/>
</dbReference>
<accession>A0A150IXU3</accession>
<organism evidence="2 3">
    <name type="scientific">Candidatus Methanofastidiosum methylothiophilum</name>
    <dbReference type="NCBI Taxonomy" id="1705564"/>
    <lineage>
        <taxon>Archaea</taxon>
        <taxon>Methanobacteriati</taxon>
        <taxon>Methanobacteriota</taxon>
        <taxon>Stenosarchaea group</taxon>
        <taxon>Candidatus Methanofastidiosia</taxon>
        <taxon>Candidatus Methanofastidiosales</taxon>
        <taxon>Candidatus Methanofastidiosaceae</taxon>
        <taxon>Candidatus Methanofastidiosum</taxon>
    </lineage>
</organism>
<sequence length="51" mass="5815">MKCTSCKREITSNEQAVQFPCPSCDEIIVRCERCRVLVNKFQCKCGEFVGP</sequence>
<comment type="caution">
    <text evidence="2">The sequence shown here is derived from an EMBL/GenBank/DDBJ whole genome shotgun (WGS) entry which is preliminary data.</text>
</comment>
<gene>
    <name evidence="2" type="ORF">AMQ74_01381</name>
</gene>
<protein>
    <recommendedName>
        <fullName evidence="1">Small zinc finger protein HVO-2753-like zinc-binding pocket domain-containing protein</fullName>
    </recommendedName>
</protein>
<dbReference type="Pfam" id="PF07754">
    <property type="entry name" value="HVO_2753_ZBP"/>
    <property type="match status" value="1"/>
</dbReference>
<dbReference type="EMBL" id="LNGD01000097">
    <property type="protein sequence ID" value="KYC49688.1"/>
    <property type="molecule type" value="Genomic_DNA"/>
</dbReference>
<dbReference type="InterPro" id="IPR044720">
    <property type="entry name" value="HVO_2753-like"/>
</dbReference>
<dbReference type="Proteomes" id="UP000075578">
    <property type="component" value="Unassembled WGS sequence"/>
</dbReference>
<reference evidence="2 3" key="1">
    <citation type="journal article" date="2016" name="ISME J.">
        <title>Chasing the elusive Euryarchaeota class WSA2: genomes reveal a uniquely fastidious methyl-reducing methanogen.</title>
        <authorList>
            <person name="Nobu M.K."/>
            <person name="Narihiro T."/>
            <person name="Kuroda K."/>
            <person name="Mei R."/>
            <person name="Liu W.T."/>
        </authorList>
    </citation>
    <scope>NUCLEOTIDE SEQUENCE [LARGE SCALE GENOMIC DNA]</scope>
    <source>
        <strain evidence="2">U1lsi0528_Bin089</strain>
    </source>
</reference>
<name>A0A150IXU3_9EURY</name>
<dbReference type="InterPro" id="IPR011668">
    <property type="entry name" value="HVO_2753-like_ZBP"/>
</dbReference>
<feature type="domain" description="Small zinc finger protein HVO-2753-like zinc-binding pocket" evidence="1">
    <location>
        <begin position="3"/>
        <end position="46"/>
    </location>
</feature>
<proteinExistence type="predicted"/>
<evidence type="ECO:0000313" key="3">
    <source>
        <dbReference type="Proteomes" id="UP000075578"/>
    </source>
</evidence>
<dbReference type="PANTHER" id="PTHR40733:SF1">
    <property type="entry name" value="SMALL ZINC FINGER PROTEIN HVO-2753-LIKE ZINC-BINDING POCKET DOMAIN-CONTAINING PROTEIN"/>
    <property type="match status" value="1"/>
</dbReference>
<dbReference type="AlphaFoldDB" id="A0A150IXU3"/>
<evidence type="ECO:0000259" key="1">
    <source>
        <dbReference type="Pfam" id="PF07754"/>
    </source>
</evidence>
<evidence type="ECO:0000313" key="2">
    <source>
        <dbReference type="EMBL" id="KYC49688.1"/>
    </source>
</evidence>